<evidence type="ECO:0000313" key="2">
    <source>
        <dbReference type="EMBL" id="BBA37130.1"/>
    </source>
</evidence>
<dbReference type="EMBL" id="AP017928">
    <property type="protein sequence ID" value="BBA37130.1"/>
    <property type="molecule type" value="Genomic_DNA"/>
</dbReference>
<proteinExistence type="predicted"/>
<dbReference type="Proteomes" id="UP000266313">
    <property type="component" value="Chromosome"/>
</dbReference>
<name>A0A250KZS0_9GAMM</name>
<feature type="transmembrane region" description="Helical" evidence="1">
    <location>
        <begin position="32"/>
        <end position="50"/>
    </location>
</feature>
<keyword evidence="1" id="KW-0472">Membrane</keyword>
<dbReference type="KEGG" id="mmai:sS8_5208"/>
<gene>
    <name evidence="2" type="ORF">sS8_5208</name>
</gene>
<sequence length="95" mass="10851">MCSGPRTRHRADFDEGFDFWLFFTLTNPGVEMFYEVKPLVLILIGAAVVMSRTSLAIPFAVLLIGLGAFIMGMRFIYRSERVTRARAASRQRKNF</sequence>
<reference evidence="2 3" key="1">
    <citation type="submission" date="2016-12" db="EMBL/GenBank/DDBJ databases">
        <title>Genome sequencing of Methylocaldum marinum.</title>
        <authorList>
            <person name="Takeuchi M."/>
            <person name="Kamagata Y."/>
            <person name="Hiraoka S."/>
            <person name="Oshima K."/>
            <person name="Hattori M."/>
            <person name="Iwasaki W."/>
        </authorList>
    </citation>
    <scope>NUCLEOTIDE SEQUENCE [LARGE SCALE GENOMIC DNA]</scope>
    <source>
        <strain evidence="2 3">S8</strain>
    </source>
</reference>
<dbReference type="AlphaFoldDB" id="A0A250KZS0"/>
<protein>
    <submittedName>
        <fullName evidence="2">Uncharacterized protein</fullName>
    </submittedName>
</protein>
<evidence type="ECO:0000313" key="3">
    <source>
        <dbReference type="Proteomes" id="UP000266313"/>
    </source>
</evidence>
<keyword evidence="1" id="KW-0812">Transmembrane</keyword>
<organism evidence="2 3">
    <name type="scientific">Methylocaldum marinum</name>
    <dbReference type="NCBI Taxonomy" id="1432792"/>
    <lineage>
        <taxon>Bacteria</taxon>
        <taxon>Pseudomonadati</taxon>
        <taxon>Pseudomonadota</taxon>
        <taxon>Gammaproteobacteria</taxon>
        <taxon>Methylococcales</taxon>
        <taxon>Methylococcaceae</taxon>
        <taxon>Methylocaldum</taxon>
    </lineage>
</organism>
<keyword evidence="3" id="KW-1185">Reference proteome</keyword>
<keyword evidence="1" id="KW-1133">Transmembrane helix</keyword>
<evidence type="ECO:0000256" key="1">
    <source>
        <dbReference type="SAM" id="Phobius"/>
    </source>
</evidence>
<feature type="transmembrane region" description="Helical" evidence="1">
    <location>
        <begin position="56"/>
        <end position="77"/>
    </location>
</feature>
<accession>A0A250KZS0</accession>